<evidence type="ECO:0000256" key="2">
    <source>
        <dbReference type="ARBA" id="ARBA00022679"/>
    </source>
</evidence>
<evidence type="ECO:0000256" key="6">
    <source>
        <dbReference type="ARBA" id="ARBA00023139"/>
    </source>
</evidence>
<name>A0AAD5VCI2_9APHY</name>
<comment type="catalytic activity">
    <reaction evidence="9 10">
        <text>L-cysteinyl-[protein] + hexadecanoyl-CoA = S-hexadecanoyl-L-cysteinyl-[protein] + CoA</text>
        <dbReference type="Rhea" id="RHEA:36683"/>
        <dbReference type="Rhea" id="RHEA-COMP:10131"/>
        <dbReference type="Rhea" id="RHEA-COMP:11032"/>
        <dbReference type="ChEBI" id="CHEBI:29950"/>
        <dbReference type="ChEBI" id="CHEBI:57287"/>
        <dbReference type="ChEBI" id="CHEBI:57379"/>
        <dbReference type="ChEBI" id="CHEBI:74151"/>
        <dbReference type="EC" id="2.3.1.225"/>
    </reaction>
</comment>
<evidence type="ECO:0000313" key="13">
    <source>
        <dbReference type="EMBL" id="KAJ3491933.1"/>
    </source>
</evidence>
<keyword evidence="7" id="KW-0449">Lipoprotein</keyword>
<evidence type="ECO:0000256" key="9">
    <source>
        <dbReference type="ARBA" id="ARBA00048048"/>
    </source>
</evidence>
<evidence type="ECO:0000256" key="7">
    <source>
        <dbReference type="ARBA" id="ARBA00023288"/>
    </source>
</evidence>
<dbReference type="Pfam" id="PF01529">
    <property type="entry name" value="DHHC"/>
    <property type="match status" value="1"/>
</dbReference>
<keyword evidence="2 10" id="KW-0808">Transferase</keyword>
<evidence type="ECO:0000256" key="8">
    <source>
        <dbReference type="ARBA" id="ARBA00023315"/>
    </source>
</evidence>
<keyword evidence="8 10" id="KW-0012">Acyltransferase</keyword>
<dbReference type="InterPro" id="IPR039859">
    <property type="entry name" value="PFA4/ZDH16/20/ERF2-like"/>
</dbReference>
<dbReference type="Proteomes" id="UP001212997">
    <property type="component" value="Unassembled WGS sequence"/>
</dbReference>
<comment type="domain">
    <text evidence="10">The DHHC domain is required for palmitoyltransferase activity.</text>
</comment>
<evidence type="ECO:0000259" key="12">
    <source>
        <dbReference type="Pfam" id="PF01529"/>
    </source>
</evidence>
<dbReference type="GO" id="GO:0005794">
    <property type="term" value="C:Golgi apparatus"/>
    <property type="evidence" value="ECO:0007669"/>
    <property type="project" value="TreeGrafter"/>
</dbReference>
<feature type="compositionally biased region" description="Polar residues" evidence="11">
    <location>
        <begin position="50"/>
        <end position="75"/>
    </location>
</feature>
<dbReference type="InterPro" id="IPR001594">
    <property type="entry name" value="Palmitoyltrfase_DHHC"/>
</dbReference>
<evidence type="ECO:0000256" key="11">
    <source>
        <dbReference type="SAM" id="MobiDB-lite"/>
    </source>
</evidence>
<proteinExistence type="inferred from homology"/>
<comment type="subcellular location">
    <subcellularLocation>
        <location evidence="1">Membrane</location>
        <topology evidence="1">Multi-pass membrane protein</topology>
    </subcellularLocation>
</comment>
<sequence>MRAQVVFTGPGKARDYIEKSRPLVVNNPLPRWWDSTSDIGAGPYVPATPLNGSNIFPPSEGSQDSARPSPRNSGPESLRQDKRKSEVDRSTKAIPSAQVAHTRSPANRNGIPPENGNHTPRDLPPMMFTRRPSTTPVLLPEFRYCHKDEFVRPMRAHHCRACGTCILKYDHHWIGQCVGAHNHKFFVNFLQWALLFCSWTFATLLAATVKSNSNPNRDIDPQQVVVIAVAGLFTLFSGVLLVTHIRLILLNLSTLESLGVARMEEREKAVLARLHSCYEIRAKRGTRKLWDEEWGSIITDGNLWSLGKYSQNWEAVMGHKLYEWFLPVGHSDGDGLTYPTNPRFDKEGRWRPRREWPAELR</sequence>
<evidence type="ECO:0000256" key="5">
    <source>
        <dbReference type="ARBA" id="ARBA00023136"/>
    </source>
</evidence>
<keyword evidence="14" id="KW-1185">Reference proteome</keyword>
<feature type="transmembrane region" description="Helical" evidence="10">
    <location>
        <begin position="224"/>
        <end position="249"/>
    </location>
</feature>
<protein>
    <recommendedName>
        <fullName evidence="10">Palmitoyltransferase</fullName>
        <ecNumber evidence="10">2.3.1.225</ecNumber>
    </recommendedName>
</protein>
<dbReference type="EC" id="2.3.1.225" evidence="10"/>
<feature type="region of interest" description="Disordered" evidence="11">
    <location>
        <begin position="37"/>
        <end position="130"/>
    </location>
</feature>
<dbReference type="GO" id="GO:0006612">
    <property type="term" value="P:protein targeting to membrane"/>
    <property type="evidence" value="ECO:0007669"/>
    <property type="project" value="TreeGrafter"/>
</dbReference>
<feature type="compositionally biased region" description="Basic and acidic residues" evidence="11">
    <location>
        <begin position="78"/>
        <end position="91"/>
    </location>
</feature>
<keyword evidence="6" id="KW-0564">Palmitate</keyword>
<keyword evidence="4 10" id="KW-1133">Transmembrane helix</keyword>
<dbReference type="GO" id="GO:0019706">
    <property type="term" value="F:protein-cysteine S-palmitoyltransferase activity"/>
    <property type="evidence" value="ECO:0007669"/>
    <property type="project" value="UniProtKB-EC"/>
</dbReference>
<comment type="similarity">
    <text evidence="10">Belongs to the DHHC palmitoyltransferase family.</text>
</comment>
<evidence type="ECO:0000313" key="14">
    <source>
        <dbReference type="Proteomes" id="UP001212997"/>
    </source>
</evidence>
<evidence type="ECO:0000256" key="10">
    <source>
        <dbReference type="RuleBase" id="RU079119"/>
    </source>
</evidence>
<dbReference type="AlphaFoldDB" id="A0AAD5VCI2"/>
<evidence type="ECO:0000256" key="1">
    <source>
        <dbReference type="ARBA" id="ARBA00004141"/>
    </source>
</evidence>
<comment type="caution">
    <text evidence="13">The sequence shown here is derived from an EMBL/GenBank/DDBJ whole genome shotgun (WGS) entry which is preliminary data.</text>
</comment>
<evidence type="ECO:0000256" key="4">
    <source>
        <dbReference type="ARBA" id="ARBA00022989"/>
    </source>
</evidence>
<gene>
    <name evidence="13" type="ORF">NLI96_g375</name>
</gene>
<dbReference type="PANTHER" id="PTHR22883">
    <property type="entry name" value="ZINC FINGER DHHC DOMAIN CONTAINING PROTEIN"/>
    <property type="match status" value="1"/>
</dbReference>
<organism evidence="13 14">
    <name type="scientific">Meripilus lineatus</name>
    <dbReference type="NCBI Taxonomy" id="2056292"/>
    <lineage>
        <taxon>Eukaryota</taxon>
        <taxon>Fungi</taxon>
        <taxon>Dikarya</taxon>
        <taxon>Basidiomycota</taxon>
        <taxon>Agaricomycotina</taxon>
        <taxon>Agaricomycetes</taxon>
        <taxon>Polyporales</taxon>
        <taxon>Meripilaceae</taxon>
        <taxon>Meripilus</taxon>
    </lineage>
</organism>
<keyword evidence="5 10" id="KW-0472">Membrane</keyword>
<feature type="transmembrane region" description="Helical" evidence="10">
    <location>
        <begin position="189"/>
        <end position="209"/>
    </location>
</feature>
<dbReference type="GO" id="GO:0016020">
    <property type="term" value="C:membrane"/>
    <property type="evidence" value="ECO:0007669"/>
    <property type="project" value="UniProtKB-SubCell"/>
</dbReference>
<keyword evidence="3 10" id="KW-0812">Transmembrane</keyword>
<evidence type="ECO:0000256" key="3">
    <source>
        <dbReference type="ARBA" id="ARBA00022692"/>
    </source>
</evidence>
<reference evidence="13" key="1">
    <citation type="submission" date="2022-07" db="EMBL/GenBank/DDBJ databases">
        <title>Genome Sequence of Physisporinus lineatus.</title>
        <authorList>
            <person name="Buettner E."/>
        </authorList>
    </citation>
    <scope>NUCLEOTIDE SEQUENCE</scope>
    <source>
        <strain evidence="13">VT162</strain>
    </source>
</reference>
<feature type="domain" description="Palmitoyltransferase DHHC" evidence="12">
    <location>
        <begin position="142"/>
        <end position="257"/>
    </location>
</feature>
<dbReference type="EMBL" id="JANAWD010000005">
    <property type="protein sequence ID" value="KAJ3491933.1"/>
    <property type="molecule type" value="Genomic_DNA"/>
</dbReference>
<dbReference type="PROSITE" id="PS50216">
    <property type="entry name" value="DHHC"/>
    <property type="match status" value="1"/>
</dbReference>
<accession>A0AAD5VCI2</accession>
<dbReference type="GO" id="GO:0005783">
    <property type="term" value="C:endoplasmic reticulum"/>
    <property type="evidence" value="ECO:0007669"/>
    <property type="project" value="TreeGrafter"/>
</dbReference>